<evidence type="ECO:0000259" key="7">
    <source>
        <dbReference type="Pfam" id="PF00933"/>
    </source>
</evidence>
<dbReference type="Pfam" id="PF00933">
    <property type="entry name" value="Glyco_hydro_3"/>
    <property type="match status" value="1"/>
</dbReference>
<evidence type="ECO:0000256" key="2">
    <source>
        <dbReference type="ARBA" id="ARBA00005336"/>
    </source>
</evidence>
<comment type="catalytic activity">
    <reaction evidence="1">
        <text>Hydrolysis of terminal non-reducing N-acetyl-D-hexosamine residues in N-acetyl-beta-D-hexosaminides.</text>
        <dbReference type="EC" id="3.2.1.52"/>
    </reaction>
</comment>
<dbReference type="AlphaFoldDB" id="A0A5C8EKA1"/>
<comment type="caution">
    <text evidence="8">The sequence shown here is derived from an EMBL/GenBank/DDBJ whole genome shotgun (WGS) entry which is preliminary data.</text>
</comment>
<evidence type="ECO:0000256" key="3">
    <source>
        <dbReference type="ARBA" id="ARBA00012663"/>
    </source>
</evidence>
<keyword evidence="4" id="KW-0378">Hydrolase</keyword>
<feature type="domain" description="Glycoside hydrolase family 3 N-terminal" evidence="7">
    <location>
        <begin position="62"/>
        <end position="317"/>
    </location>
</feature>
<keyword evidence="5" id="KW-0326">Glycosidase</keyword>
<evidence type="ECO:0000313" key="8">
    <source>
        <dbReference type="EMBL" id="TXJ37391.1"/>
    </source>
</evidence>
<name>A0A5C8EKA1_BRAPL</name>
<evidence type="ECO:0000256" key="5">
    <source>
        <dbReference type="ARBA" id="ARBA00023295"/>
    </source>
</evidence>
<dbReference type="SUPFAM" id="SSF51445">
    <property type="entry name" value="(Trans)glycosidases"/>
    <property type="match status" value="1"/>
</dbReference>
<evidence type="ECO:0000313" key="9">
    <source>
        <dbReference type="Proteomes" id="UP000323176"/>
    </source>
</evidence>
<dbReference type="InterPro" id="IPR001764">
    <property type="entry name" value="Glyco_hydro_3_N"/>
</dbReference>
<dbReference type="EC" id="3.2.1.52" evidence="3"/>
<reference evidence="8 9" key="1">
    <citation type="journal article" date="1992" name="Lakartidningen">
        <title>[Penicillin V and not amoxicillin is the first choice preparation in acute otitis].</title>
        <authorList>
            <person name="Kamme C."/>
            <person name="Lundgren K."/>
            <person name="Prellner K."/>
        </authorList>
    </citation>
    <scope>NUCLEOTIDE SEQUENCE [LARGE SCALE GENOMIC DNA]</scope>
    <source>
        <strain evidence="8 9">PC5538III-hc</strain>
    </source>
</reference>
<sequence>MRKNFKAVKEIIILFSFVIVGFSINSCTKKDSITEDEKYILDLKKKYSYLSNYIDEVNNMSIEERRGLLTMVGITDTVLSEETIKTLKDNHVSGVILFNYNIVDEEQLKKLTSDLKKYVNKNMLISIDEEGGEVFRIPFDKYKDISAKMIGDSNSSEYAYNIAYNKAKFLKEMGINMILSPLCDVPSNKDSYIYNRSFSTNVEMVSKMVEATIKAQKDAGIISVVKHFPGHGDTSVNSHSEFPVIDKTLEELKNKELIPFQKAIDLGAEMVLVSHIKNKYIDDTLPASMSEKYRKLLEEDMGFDGVIITDDLVMTGKIESTINYGINLTSNIYKNVKDMFRNIEPDIISCANVLKIMRENT</sequence>
<dbReference type="InterPro" id="IPR050226">
    <property type="entry name" value="NagZ_Beta-hexosaminidase"/>
</dbReference>
<dbReference type="Proteomes" id="UP000323176">
    <property type="component" value="Unassembled WGS sequence"/>
</dbReference>
<dbReference type="GO" id="GO:0004563">
    <property type="term" value="F:beta-N-acetylhexosaminidase activity"/>
    <property type="evidence" value="ECO:0007669"/>
    <property type="project" value="UniProtKB-EC"/>
</dbReference>
<dbReference type="InterPro" id="IPR036962">
    <property type="entry name" value="Glyco_hydro_3_N_sf"/>
</dbReference>
<gene>
    <name evidence="8" type="ORF">EPJ72_10310</name>
</gene>
<dbReference type="PANTHER" id="PTHR30480">
    <property type="entry name" value="BETA-HEXOSAMINIDASE-RELATED"/>
    <property type="match status" value="1"/>
</dbReference>
<dbReference type="GO" id="GO:0009254">
    <property type="term" value="P:peptidoglycan turnover"/>
    <property type="evidence" value="ECO:0007669"/>
    <property type="project" value="TreeGrafter"/>
</dbReference>
<dbReference type="Gene3D" id="3.20.20.300">
    <property type="entry name" value="Glycoside hydrolase, family 3, N-terminal domain"/>
    <property type="match status" value="1"/>
</dbReference>
<evidence type="ECO:0000256" key="6">
    <source>
        <dbReference type="SAM" id="Phobius"/>
    </source>
</evidence>
<keyword evidence="6" id="KW-0472">Membrane</keyword>
<evidence type="ECO:0000256" key="4">
    <source>
        <dbReference type="ARBA" id="ARBA00022801"/>
    </source>
</evidence>
<feature type="transmembrane region" description="Helical" evidence="6">
    <location>
        <begin position="7"/>
        <end position="24"/>
    </location>
</feature>
<evidence type="ECO:0000256" key="1">
    <source>
        <dbReference type="ARBA" id="ARBA00001231"/>
    </source>
</evidence>
<organism evidence="8 9">
    <name type="scientific">Brachyspira pilosicoli</name>
    <name type="common">Serpulina pilosicoli</name>
    <dbReference type="NCBI Taxonomy" id="52584"/>
    <lineage>
        <taxon>Bacteria</taxon>
        <taxon>Pseudomonadati</taxon>
        <taxon>Spirochaetota</taxon>
        <taxon>Spirochaetia</taxon>
        <taxon>Brachyspirales</taxon>
        <taxon>Brachyspiraceae</taxon>
        <taxon>Brachyspira</taxon>
    </lineage>
</organism>
<dbReference type="OrthoDB" id="9805821at2"/>
<keyword evidence="6" id="KW-1133">Transmembrane helix</keyword>
<dbReference type="GO" id="GO:0005975">
    <property type="term" value="P:carbohydrate metabolic process"/>
    <property type="evidence" value="ECO:0007669"/>
    <property type="project" value="InterPro"/>
</dbReference>
<protein>
    <recommendedName>
        <fullName evidence="3">beta-N-acetylhexosaminidase</fullName>
        <ecNumber evidence="3">3.2.1.52</ecNumber>
    </recommendedName>
</protein>
<dbReference type="PANTHER" id="PTHR30480:SF13">
    <property type="entry name" value="BETA-HEXOSAMINIDASE"/>
    <property type="match status" value="1"/>
</dbReference>
<proteinExistence type="inferred from homology"/>
<keyword evidence="6" id="KW-0812">Transmembrane</keyword>
<comment type="similarity">
    <text evidence="2">Belongs to the glycosyl hydrolase 3 family.</text>
</comment>
<dbReference type="InterPro" id="IPR017853">
    <property type="entry name" value="GH"/>
</dbReference>
<accession>A0A5C8EKA1</accession>
<dbReference type="EMBL" id="SAXY01000063">
    <property type="protein sequence ID" value="TXJ37391.1"/>
    <property type="molecule type" value="Genomic_DNA"/>
</dbReference>